<comment type="caution">
    <text evidence="1">The sequence shown here is derived from an EMBL/GenBank/DDBJ whole genome shotgun (WGS) entry which is preliminary data.</text>
</comment>
<evidence type="ECO:0000313" key="1">
    <source>
        <dbReference type="EMBL" id="KAJ8109197.1"/>
    </source>
</evidence>
<dbReference type="Proteomes" id="UP001153331">
    <property type="component" value="Unassembled WGS sequence"/>
</dbReference>
<reference evidence="1" key="1">
    <citation type="submission" date="2022-11" db="EMBL/GenBank/DDBJ databases">
        <title>Genome Sequence of Boeremia exigua.</title>
        <authorList>
            <person name="Buettner E."/>
        </authorList>
    </citation>
    <scope>NUCLEOTIDE SEQUENCE</scope>
    <source>
        <strain evidence="1">CU02</strain>
    </source>
</reference>
<accession>A0ACC2I1J1</accession>
<organism evidence="1 2">
    <name type="scientific">Boeremia exigua</name>
    <dbReference type="NCBI Taxonomy" id="749465"/>
    <lineage>
        <taxon>Eukaryota</taxon>
        <taxon>Fungi</taxon>
        <taxon>Dikarya</taxon>
        <taxon>Ascomycota</taxon>
        <taxon>Pezizomycotina</taxon>
        <taxon>Dothideomycetes</taxon>
        <taxon>Pleosporomycetidae</taxon>
        <taxon>Pleosporales</taxon>
        <taxon>Pleosporineae</taxon>
        <taxon>Didymellaceae</taxon>
        <taxon>Boeremia</taxon>
    </lineage>
</organism>
<sequence>MTETSTGETVTTAGFPGRTPTGPTPHSLHHASPADRLGPQLDSYSRRSSVTVDPSATKDSRRDPGKDDLLLASRAEASRERYAPRASSPPAAVPAFGSNVWRNPTLDVKPSTPAIPLPKPVQASNPTPAISATPHAAPSPAPVSAPTAATATAPSAAPPAVPPVAPATAVPAPAPAPASTPASLPAPAPAATAPVTAPPVPTPPPAPAFAKTNAQSGFAAPPTGPKADRVQDRLASERPSVDEPLQESRSVTNGPPRMDPPLTAPSSASSTVATATETDQVETKAPVSRIPNAPQYPARQGPPPSAPSAPAKSPPQGPAQRPRPPPSAPQAALRANVSPSFSRAHLPSYASRDPSASAAHPPPLGPRSGSGDASINTSPKSLPANIPTGPKADRTPMAPRAVPPYMPSERPGFIAPRAPMGGGPKSMQWVRPGLIPNRPTVPTKRELPLDDRDRSFGTPPKAPKLELSNNSGPIVHPHRMQQAQFGSPSYFRSSGDVDRPKGRAASAERSRGPSLKPGSIEARRHSDIVMPDASPHPVQPPMSAASAPDALQDSDEDLDLDEDDFAESEAKYNRKKAALEAKLVDLSAPYLRATTPLQEIILLSCLNANHLPAPYEDVDKDVVKREGASRLLEVTAVSPVRTPAASKPVELLTPKAEETDDSGTEKRAERSIAPATVALRLRREVSKEPEILSDLSGLPYLGSGPPTPLSDIEQDRPGLPDTIKSSMLKLLEKTMQPALNEEETLRQYAARYKQWRQSIRHWDEENEQDDPERQPSAEPSLKATTPDVQSSTMGALLEVPGPTGRRNHASRWATELDIEAVLKESLKTAEEERMGKQDSEPKRSMADPEREADLPLELSEVEAARRNFIDTNFQREPGQGIFAFHYEPPEDDFTPDEHRVMVTNYRDQYAKKWGKLAEILYKECGTERTYKDCINHYYATKWAREYKGKVRGRRGGARKRGGGTARGRGAIANMERPEVAGEDGLPLPVTETGRPRRSAAPTFGGMEADFDPNATVPTQSRVRRQTDADGNSEKSSRRSKANKDKGKKVKNQPLAAAPAGSPIKLDRKDKAPGVKAEDEFGKRQVVELPTQIHVSQHEDQLTDPSMLTLRGNHVDLPSLSGGIPIGMIDRQKSQPNARPGPSSYWSVSELQDFEKNVAHFGTDWIGFANHMGTKTHIMIKNQYLRMVEGGKSELEQAAKDADARRERGDDLGPPPTPTPAPKRRYESTQSVLPRNLAPAEQTQSPLINPASLPRASPPPAALPARFMSQAASQGKPLVPSTSGYSPLSETALASVPSLPQHHSPPAVVARSQPQHRLQHMSQHKPHHQPPRAGYFSDEMQSRHDNRVSSQSSMHHPSRSIQTHGAPQMRVQEQLSQPTFRGLHQERESLRSELQQEQEHRFQQHQHARRISQEMHHQQRAFPPSGPPPSLMPTVRSNSTARSPEHRPMSYSHSRQASQAQAMTQPPPELMSQAHGIFAGGPSRASISTPPVKEEPRYAPPSAIAQAQQTPILQSQHQARPSFSQSSAQSLPPSKPVQAPRKSNLLSLLNDPEPEEPSRKKPTEQGSASHSTTPSQQTPIAPPPSAPRRDVYGDASSTQATYGRPSYAPQNSAPSSAASRSIDLTNEQTPAGRPGPRDGWQQRQHFHPSQNHAQQPVSLPTSHPGLPQPAYNERLFGNHRSVFAQHNTQRHNPSPPPMAAYSNSPHLHSRTPSVSGAPGQPSRPGMPGPGAAQHAQATSAASSQILQPNPYAQVDPPGAGAPPGPMGMRPSPHLRTSHVAQQREVSSRNEQSTNMTYSNPPTPNEHPAHPSMRGPGGIADSYRTRDSRDLHHDLESRNSDRDTSRELSQRTEYLREQLANPHIRSSSVHDEMRYQPQQQDRGFLSQRSHTPLSRNDASQQPPPLQHPPHSSLGANNHPLYGQRLSEEPSRFSQPFPRDRGIADRIRQESAQQQQAALNREEQMRREGQMREQEMRDRELRERDAHFRDNLMRGNIGPYGRGPGPEQRQPPTGPNGHMDWTSGVNHPPQRDSWR</sequence>
<proteinExistence type="predicted"/>
<evidence type="ECO:0000313" key="2">
    <source>
        <dbReference type="Proteomes" id="UP001153331"/>
    </source>
</evidence>
<gene>
    <name evidence="1" type="ORF">OPT61_g7637</name>
</gene>
<keyword evidence="2" id="KW-1185">Reference proteome</keyword>
<name>A0ACC2I1J1_9PLEO</name>
<dbReference type="EMBL" id="JAPHNI010000643">
    <property type="protein sequence ID" value="KAJ8109197.1"/>
    <property type="molecule type" value="Genomic_DNA"/>
</dbReference>
<protein>
    <submittedName>
        <fullName evidence="1">Uncharacterized protein</fullName>
    </submittedName>
</protein>